<keyword evidence="2" id="KW-1185">Reference proteome</keyword>
<gene>
    <name evidence="1" type="ORF">SAMN04489797_3027</name>
</gene>
<dbReference type="EMBL" id="LT629774">
    <property type="protein sequence ID" value="SDT01690.1"/>
    <property type="molecule type" value="Genomic_DNA"/>
</dbReference>
<name>A0A1H1WY49_9FLAO</name>
<dbReference type="AlphaFoldDB" id="A0A1H1WY49"/>
<reference evidence="1 2" key="1">
    <citation type="submission" date="2016-10" db="EMBL/GenBank/DDBJ databases">
        <authorList>
            <person name="Varghese N."/>
            <person name="Submissions S."/>
        </authorList>
    </citation>
    <scope>NUCLEOTIDE SEQUENCE [LARGE SCALE GENOMIC DNA]</scope>
    <source>
        <strain evidence="1 2">RHA_55</strain>
    </source>
</reference>
<dbReference type="RefSeq" id="WP_092447472.1">
    <property type="nucleotide sequence ID" value="NZ_LT629774.1"/>
</dbReference>
<evidence type="ECO:0000313" key="1">
    <source>
        <dbReference type="EMBL" id="SDT01690.1"/>
    </source>
</evidence>
<evidence type="ECO:0008006" key="3">
    <source>
        <dbReference type="Google" id="ProtNLM"/>
    </source>
</evidence>
<dbReference type="Proteomes" id="UP000198963">
    <property type="component" value="Chromosome I"/>
</dbReference>
<sequence length="371" mass="42209">MRKQVVYVAVLLLFNCGNNEDKINKTSGKSDAVVVEDALGLNVEQANRLAQLPINCINTEYPNKLNQTIGSASDLKTPQELHPAFYGCFDWHSAVHGHWSLVSLLKEFLDLDNRAEIGQKLLQNISKENIAQELVYFEGEYNSSFERTYGWAWLLKLAEELHTWDNPLARKLEANLQPMTDMIVGKYLEFLPKLNYPIRVGEHPNTAFGLSFAYDYAEAVGHQKLMTLIEKRAKDFFKNDQDCPIEWEPSGFDFLSPCLEEAALMKRVLSVKEFRVWINDFMPELSNEGFEIGVGKVSDRTDGKLVHLDGVNFSRAWSLNFIAKDLPEYKHLKNLANKHINYSLPSIVGHSYEGGHWLGSFAIYALNSGKE</sequence>
<dbReference type="InterPro" id="IPR021365">
    <property type="entry name" value="DUF2891"/>
</dbReference>
<proteinExistence type="predicted"/>
<dbReference type="STRING" id="1249933.SAMN04489797_3027"/>
<protein>
    <recommendedName>
        <fullName evidence="3">DUF2891 domain-containing protein</fullName>
    </recommendedName>
</protein>
<evidence type="ECO:0000313" key="2">
    <source>
        <dbReference type="Proteomes" id="UP000198963"/>
    </source>
</evidence>
<dbReference type="Pfam" id="PF11199">
    <property type="entry name" value="DUF2891"/>
    <property type="match status" value="1"/>
</dbReference>
<organism evidence="1 2">
    <name type="scientific">Winogradskyella sediminis</name>
    <dbReference type="NCBI Taxonomy" id="1382466"/>
    <lineage>
        <taxon>Bacteria</taxon>
        <taxon>Pseudomonadati</taxon>
        <taxon>Bacteroidota</taxon>
        <taxon>Flavobacteriia</taxon>
        <taxon>Flavobacteriales</taxon>
        <taxon>Flavobacteriaceae</taxon>
        <taxon>Winogradskyella</taxon>
    </lineage>
</organism>
<accession>A0A1H1WY49</accession>